<organism evidence="1 2">
    <name type="scientific">Variimorphobacter saccharofermentans</name>
    <dbReference type="NCBI Taxonomy" id="2755051"/>
    <lineage>
        <taxon>Bacteria</taxon>
        <taxon>Bacillati</taxon>
        <taxon>Bacillota</taxon>
        <taxon>Clostridia</taxon>
        <taxon>Lachnospirales</taxon>
        <taxon>Lachnospiraceae</taxon>
        <taxon>Variimorphobacter</taxon>
    </lineage>
</organism>
<gene>
    <name evidence="1" type="ORF">H0486_03795</name>
</gene>
<dbReference type="EMBL" id="JACEGA010000001">
    <property type="protein sequence ID" value="MBB2181997.1"/>
    <property type="molecule type" value="Genomic_DNA"/>
</dbReference>
<proteinExistence type="predicted"/>
<accession>A0A839JXQ0</accession>
<evidence type="ECO:0000313" key="2">
    <source>
        <dbReference type="Proteomes" id="UP000574276"/>
    </source>
</evidence>
<name>A0A839JXQ0_9FIRM</name>
<comment type="caution">
    <text evidence="1">The sequence shown here is derived from an EMBL/GenBank/DDBJ whole genome shotgun (WGS) entry which is preliminary data.</text>
</comment>
<sequence length="60" mass="7093">MQIPKDPYILLSFINTKLRDEFHTLEDLCLSLNIDRKHLEKTLSSIDYTYVSSKNQFTSQ</sequence>
<dbReference type="InterPro" id="IPR025346">
    <property type="entry name" value="DUF4250"/>
</dbReference>
<evidence type="ECO:0000313" key="1">
    <source>
        <dbReference type="EMBL" id="MBB2181997.1"/>
    </source>
</evidence>
<reference evidence="1 2" key="1">
    <citation type="submission" date="2020-07" db="EMBL/GenBank/DDBJ databases">
        <title>Characterization and genome sequencing of isolate MD1, a novel member within the family Lachnospiraceae.</title>
        <authorList>
            <person name="Rettenmaier R."/>
            <person name="Di Bello L."/>
            <person name="Zinser C."/>
            <person name="Scheitz K."/>
            <person name="Liebl W."/>
            <person name="Zverlov V."/>
        </authorList>
    </citation>
    <scope>NUCLEOTIDE SEQUENCE [LARGE SCALE GENOMIC DNA]</scope>
    <source>
        <strain evidence="1 2">MD1</strain>
    </source>
</reference>
<dbReference type="AlphaFoldDB" id="A0A839JXQ0"/>
<protein>
    <submittedName>
        <fullName evidence="1">DUF4250 domain-containing protein</fullName>
    </submittedName>
</protein>
<keyword evidence="2" id="KW-1185">Reference proteome</keyword>
<dbReference type="Pfam" id="PF14056">
    <property type="entry name" value="DUF4250"/>
    <property type="match status" value="1"/>
</dbReference>
<dbReference type="Proteomes" id="UP000574276">
    <property type="component" value="Unassembled WGS sequence"/>
</dbReference>